<evidence type="ECO:0000313" key="1">
    <source>
        <dbReference type="EMBL" id="QQM38171.1"/>
    </source>
</evidence>
<dbReference type="RefSeq" id="WP_200393340.1">
    <property type="nucleotide sequence ID" value="NZ_CP066831.1"/>
</dbReference>
<dbReference type="AlphaFoldDB" id="A0A7T7HZD0"/>
<gene>
    <name evidence="1" type="ORF">JEQ17_00775</name>
</gene>
<dbReference type="Proteomes" id="UP000595636">
    <property type="component" value="Chromosome"/>
</dbReference>
<sequence>MDSYEGTATLEWWANRSTCLSRLRVQVVIRAAGDNWTSEATLESPLTAEDRESFDFLMRLEPHFTLRFDDASTLLVKVVEARVEGRLILTAAETGTAEPTGARHAPHQ</sequence>
<name>A0A7T7HZD0_9ACTN</name>
<accession>A0A7T7HZD0</accession>
<keyword evidence="2" id="KW-1185">Reference proteome</keyword>
<dbReference type="EMBL" id="CP066831">
    <property type="protein sequence ID" value="QQM38171.1"/>
    <property type="molecule type" value="Genomic_DNA"/>
</dbReference>
<dbReference type="KEGG" id="slf:JEQ17_00775"/>
<protein>
    <submittedName>
        <fullName evidence="1">Uncharacterized protein</fullName>
    </submittedName>
</protein>
<organism evidence="1 2">
    <name type="scientific">Streptomyces liliifuscus</name>
    <dbReference type="NCBI Taxonomy" id="2797636"/>
    <lineage>
        <taxon>Bacteria</taxon>
        <taxon>Bacillati</taxon>
        <taxon>Actinomycetota</taxon>
        <taxon>Actinomycetes</taxon>
        <taxon>Kitasatosporales</taxon>
        <taxon>Streptomycetaceae</taxon>
        <taxon>Streptomyces</taxon>
    </lineage>
</organism>
<proteinExistence type="predicted"/>
<reference evidence="1 2" key="1">
    <citation type="submission" date="2020-12" db="EMBL/GenBank/DDBJ databases">
        <title>A novel species.</title>
        <authorList>
            <person name="Li K."/>
        </authorList>
    </citation>
    <scope>NUCLEOTIDE SEQUENCE [LARGE SCALE GENOMIC DNA]</scope>
    <source>
        <strain evidence="1 2">ZYC-3</strain>
    </source>
</reference>
<evidence type="ECO:0000313" key="2">
    <source>
        <dbReference type="Proteomes" id="UP000595636"/>
    </source>
</evidence>